<gene>
    <name evidence="2" type="ORF">OO7_02871</name>
</gene>
<name>K8WXQ8_9GAMM</name>
<feature type="compositionally biased region" description="Basic and acidic residues" evidence="1">
    <location>
        <begin position="66"/>
        <end position="101"/>
    </location>
</feature>
<protein>
    <recommendedName>
        <fullName evidence="4">Lipoprotein</fullName>
    </recommendedName>
</protein>
<feature type="region of interest" description="Disordered" evidence="1">
    <location>
        <begin position="1"/>
        <end position="25"/>
    </location>
</feature>
<dbReference type="AlphaFoldDB" id="K8WXQ8"/>
<evidence type="ECO:0000313" key="3">
    <source>
        <dbReference type="Proteomes" id="UP000010290"/>
    </source>
</evidence>
<evidence type="ECO:0000313" key="2">
    <source>
        <dbReference type="EMBL" id="EKT60995.1"/>
    </source>
</evidence>
<dbReference type="InterPro" id="IPR010780">
    <property type="entry name" value="DUF1375"/>
</dbReference>
<comment type="caution">
    <text evidence="2">The sequence shown here is derived from an EMBL/GenBank/DDBJ whole genome shotgun (WGS) entry which is preliminary data.</text>
</comment>
<dbReference type="Proteomes" id="UP000010290">
    <property type="component" value="Chromosome"/>
</dbReference>
<reference evidence="2 3" key="1">
    <citation type="journal article" date="2012" name="BMC Genomics">
        <title>Comparative genomics of bacteria in the genus Providencia isolated from wild Drosophila melanogaster.</title>
        <authorList>
            <person name="Galac M.R."/>
            <person name="Lazzaro B.P."/>
        </authorList>
    </citation>
    <scope>NUCLEOTIDE SEQUENCE [LARGE SCALE GENOMIC DNA]</scope>
    <source>
        <strain evidence="2 3">DSM 19967</strain>
    </source>
</reference>
<dbReference type="PATRIC" id="fig|1141660.3.peg.581"/>
<dbReference type="NCBIfam" id="NF008628">
    <property type="entry name" value="PRK11616.1"/>
    <property type="match status" value="1"/>
</dbReference>
<keyword evidence="3" id="KW-1185">Reference proteome</keyword>
<evidence type="ECO:0008006" key="4">
    <source>
        <dbReference type="Google" id="ProtNLM"/>
    </source>
</evidence>
<dbReference type="EMBL" id="AKKN01000003">
    <property type="protein sequence ID" value="EKT60995.1"/>
    <property type="molecule type" value="Genomic_DNA"/>
</dbReference>
<proteinExistence type="predicted"/>
<accession>K8WXQ8</accession>
<organism evidence="2 3">
    <name type="scientific">Providencia sneebia DSM 19967</name>
    <dbReference type="NCBI Taxonomy" id="1141660"/>
    <lineage>
        <taxon>Bacteria</taxon>
        <taxon>Pseudomonadati</taxon>
        <taxon>Pseudomonadota</taxon>
        <taxon>Gammaproteobacteria</taxon>
        <taxon>Enterobacterales</taxon>
        <taxon>Morganellaceae</taxon>
        <taxon>Providencia</taxon>
    </lineage>
</organism>
<dbReference type="HOGENOM" id="CLU_129878_2_0_6"/>
<sequence>MLSACSSIMTHAGPADGYYPGSKNSLERIKDENTGWVLRPLLVIDLPLTAVMDTLFIPLDYVRSGDSSKEDSPKKRIDSLEKQAKDETQHNKSDTKNTNEQ</sequence>
<dbReference type="Pfam" id="PF07119">
    <property type="entry name" value="DUF1375"/>
    <property type="match status" value="1"/>
</dbReference>
<feature type="region of interest" description="Disordered" evidence="1">
    <location>
        <begin position="63"/>
        <end position="101"/>
    </location>
</feature>
<evidence type="ECO:0000256" key="1">
    <source>
        <dbReference type="SAM" id="MobiDB-lite"/>
    </source>
</evidence>